<dbReference type="AlphaFoldDB" id="A0A0F2TH03"/>
<dbReference type="SUPFAM" id="SSF46785">
    <property type="entry name" value="Winged helix' DNA-binding domain"/>
    <property type="match status" value="1"/>
</dbReference>
<dbReference type="CDD" id="cd00090">
    <property type="entry name" value="HTH_ARSR"/>
    <property type="match status" value="1"/>
</dbReference>
<dbReference type="PATRIC" id="fig|359131.3.peg.869"/>
<sequence length="245" mass="26296">MPGARLTQEERRAIAAGLTAGLGYGEIARQLARPTSTVTREIARNGGPSGYRADNAQRATVRRSRRSRASAPRVPEGSASTGDGRDPAAVEEYARQLAELLAHLGMPRMVGRVLACLYVTDCGSLTAADLVQRLGVSPASVSKAIGYLEGQELVRRERDENGPRERYVVDDDIWYRAMLASAQRNAALAEFARGGADLLGPATPAGARMAEASVFLELAGTDIVRAVQRRRRRQPGGAADDQRGR</sequence>
<dbReference type="EMBL" id="JZKH01000012">
    <property type="protein sequence ID" value="KJS62444.1"/>
    <property type="molecule type" value="Genomic_DNA"/>
</dbReference>
<dbReference type="GO" id="GO:0005829">
    <property type="term" value="C:cytosol"/>
    <property type="evidence" value="ECO:0007669"/>
    <property type="project" value="TreeGrafter"/>
</dbReference>
<feature type="domain" description="Transposase IS30-like HTH" evidence="3">
    <location>
        <begin position="5"/>
        <end position="45"/>
    </location>
</feature>
<dbReference type="RefSeq" id="WP_045693662.1">
    <property type="nucleotide sequence ID" value="NZ_JZKH01000012.1"/>
</dbReference>
<dbReference type="GO" id="GO:0004803">
    <property type="term" value="F:transposase activity"/>
    <property type="evidence" value="ECO:0007669"/>
    <property type="project" value="TreeGrafter"/>
</dbReference>
<evidence type="ECO:0000256" key="1">
    <source>
        <dbReference type="SAM" id="MobiDB-lite"/>
    </source>
</evidence>
<dbReference type="Pfam" id="PF12802">
    <property type="entry name" value="MarR_2"/>
    <property type="match status" value="1"/>
</dbReference>
<keyword evidence="5" id="KW-1185">Reference proteome</keyword>
<dbReference type="InterPro" id="IPR051917">
    <property type="entry name" value="Transposase-Integrase"/>
</dbReference>
<proteinExistence type="predicted"/>
<protein>
    <submittedName>
        <fullName evidence="4">MarR family transcriptional regulator</fullName>
    </submittedName>
</protein>
<evidence type="ECO:0000259" key="2">
    <source>
        <dbReference type="Pfam" id="PF12802"/>
    </source>
</evidence>
<dbReference type="Pfam" id="PF13936">
    <property type="entry name" value="HTH_38"/>
    <property type="match status" value="1"/>
</dbReference>
<dbReference type="InterPro" id="IPR000835">
    <property type="entry name" value="HTH_MarR-typ"/>
</dbReference>
<accession>A0A0F2TH03</accession>
<name>A0A0F2TH03_STRR3</name>
<dbReference type="PANTHER" id="PTHR10948:SF23">
    <property type="entry name" value="TRANSPOSASE INSI FOR INSERTION SEQUENCE ELEMENT IS30A-RELATED"/>
    <property type="match status" value="1"/>
</dbReference>
<dbReference type="PANTHER" id="PTHR10948">
    <property type="entry name" value="TRANSPOSASE"/>
    <property type="match status" value="1"/>
</dbReference>
<dbReference type="OrthoDB" id="4823987at2"/>
<feature type="domain" description="HTH marR-type" evidence="2">
    <location>
        <begin position="104"/>
        <end position="162"/>
    </location>
</feature>
<evidence type="ECO:0000259" key="3">
    <source>
        <dbReference type="Pfam" id="PF13936"/>
    </source>
</evidence>
<feature type="region of interest" description="Disordered" evidence="1">
    <location>
        <begin position="34"/>
        <end position="87"/>
    </location>
</feature>
<organism evidence="4 5">
    <name type="scientific">Streptomyces rubellomurinus (strain ATCC 31215)</name>
    <dbReference type="NCBI Taxonomy" id="359131"/>
    <lineage>
        <taxon>Bacteria</taxon>
        <taxon>Bacillati</taxon>
        <taxon>Actinomycetota</taxon>
        <taxon>Actinomycetes</taxon>
        <taxon>Kitasatosporales</taxon>
        <taxon>Streptomycetaceae</taxon>
        <taxon>Streptomyces</taxon>
    </lineage>
</organism>
<dbReference type="InterPro" id="IPR011991">
    <property type="entry name" value="ArsR-like_HTH"/>
</dbReference>
<dbReference type="GO" id="GO:0003700">
    <property type="term" value="F:DNA-binding transcription factor activity"/>
    <property type="evidence" value="ECO:0007669"/>
    <property type="project" value="InterPro"/>
</dbReference>
<dbReference type="InterPro" id="IPR036388">
    <property type="entry name" value="WH-like_DNA-bd_sf"/>
</dbReference>
<dbReference type="InterPro" id="IPR036390">
    <property type="entry name" value="WH_DNA-bd_sf"/>
</dbReference>
<dbReference type="Gene3D" id="1.10.10.10">
    <property type="entry name" value="Winged helix-like DNA-binding domain superfamily/Winged helix DNA-binding domain"/>
    <property type="match status" value="1"/>
</dbReference>
<gene>
    <name evidence="4" type="ORF">VM95_08615</name>
</gene>
<evidence type="ECO:0000313" key="4">
    <source>
        <dbReference type="EMBL" id="KJS62444.1"/>
    </source>
</evidence>
<dbReference type="Proteomes" id="UP000033699">
    <property type="component" value="Unassembled WGS sequence"/>
</dbReference>
<reference evidence="4 5" key="1">
    <citation type="submission" date="2015-02" db="EMBL/GenBank/DDBJ databases">
        <authorList>
            <person name="Ju K.-S."/>
            <person name="Doroghazi J.R."/>
            <person name="Metcalf W."/>
        </authorList>
    </citation>
    <scope>NUCLEOTIDE SEQUENCE [LARGE SCALE GENOMIC DNA]</scope>
    <source>
        <strain evidence="4 5">ATCC 31215</strain>
    </source>
</reference>
<evidence type="ECO:0000313" key="5">
    <source>
        <dbReference type="Proteomes" id="UP000033699"/>
    </source>
</evidence>
<dbReference type="InterPro" id="IPR025246">
    <property type="entry name" value="IS30-like_HTH"/>
</dbReference>
<comment type="caution">
    <text evidence="4">The sequence shown here is derived from an EMBL/GenBank/DDBJ whole genome shotgun (WGS) entry which is preliminary data.</text>
</comment>
<dbReference type="GO" id="GO:0032196">
    <property type="term" value="P:transposition"/>
    <property type="evidence" value="ECO:0007669"/>
    <property type="project" value="TreeGrafter"/>
</dbReference>